<comment type="caution">
    <text evidence="4">Lacks conserved residue(s) required for the propagation of feature annotation.</text>
</comment>
<dbReference type="SUPFAM" id="SSF55781">
    <property type="entry name" value="GAF domain-like"/>
    <property type="match status" value="1"/>
</dbReference>
<dbReference type="Proteomes" id="UP000318017">
    <property type="component" value="Chromosome"/>
</dbReference>
<evidence type="ECO:0000313" key="8">
    <source>
        <dbReference type="Proteomes" id="UP000318017"/>
    </source>
</evidence>
<organism evidence="7 8">
    <name type="scientific">Aureliella helgolandensis</name>
    <dbReference type="NCBI Taxonomy" id="2527968"/>
    <lineage>
        <taxon>Bacteria</taxon>
        <taxon>Pseudomonadati</taxon>
        <taxon>Planctomycetota</taxon>
        <taxon>Planctomycetia</taxon>
        <taxon>Pirellulales</taxon>
        <taxon>Pirellulaceae</taxon>
        <taxon>Aureliella</taxon>
    </lineage>
</organism>
<dbReference type="SUPFAM" id="SSF55785">
    <property type="entry name" value="PYP-like sensor domain (PAS domain)"/>
    <property type="match status" value="1"/>
</dbReference>
<keyword evidence="2" id="KW-0808">Transferase</keyword>
<dbReference type="SUPFAM" id="SSF52172">
    <property type="entry name" value="CheY-like"/>
    <property type="match status" value="1"/>
</dbReference>
<dbReference type="EMBL" id="CP036298">
    <property type="protein sequence ID" value="QDV24046.1"/>
    <property type="molecule type" value="Genomic_DNA"/>
</dbReference>
<dbReference type="PANTHER" id="PTHR44591">
    <property type="entry name" value="STRESS RESPONSE REGULATOR PROTEIN 1"/>
    <property type="match status" value="1"/>
</dbReference>
<evidence type="ECO:0000313" key="7">
    <source>
        <dbReference type="EMBL" id="QDV24046.1"/>
    </source>
</evidence>
<dbReference type="CDD" id="cd00156">
    <property type="entry name" value="REC"/>
    <property type="match status" value="1"/>
</dbReference>
<evidence type="ECO:0000256" key="4">
    <source>
        <dbReference type="PROSITE-ProRule" id="PRU00169"/>
    </source>
</evidence>
<dbReference type="PROSITE" id="PS50110">
    <property type="entry name" value="RESPONSE_REGULATORY"/>
    <property type="match status" value="1"/>
</dbReference>
<dbReference type="InterPro" id="IPR050595">
    <property type="entry name" value="Bact_response_regulator"/>
</dbReference>
<accession>A0A518G624</accession>
<name>A0A518G624_9BACT</name>
<dbReference type="InterPro" id="IPR001789">
    <property type="entry name" value="Sig_transdc_resp-reg_receiver"/>
</dbReference>
<keyword evidence="8" id="KW-1185">Reference proteome</keyword>
<dbReference type="KEGG" id="ahel:Q31a_23590"/>
<evidence type="ECO:0000256" key="1">
    <source>
        <dbReference type="ARBA" id="ARBA00022553"/>
    </source>
</evidence>
<sequence>MTPQKILRISPITTTGETPAAAPDRIEFPPSLMVDEVSNPVEALSKLSRYNYSGVFLDGGEGANEDGFVRLLQSERILDGMPDGVALINSEMIVTWANSRLRMWSPLESPGGHNFYAILGNPQIMGPDFCPFHTALATGMSSSSTLQTDDNRYYQVHVAPLTDAATDNAALVATVSDITSEILQQQKLAAIHQAGLQLTDLKPDEIFAMDTSARIELLKDNIRYYTADLLNVEVIEIRLLEQSTGNLMPLLSVGINQEAADRKLYARPQGNGVTGYVASTGKSYLCEDARQDPLYLQAFAGAASSLTVPLILHDTIIGTINVESNVVCAFDSTDLQFLEIFSRDVAVALNTLELLVAQKNNAAQQSCEAIHSAVALPVDHILNDAVSVIEKYIGQDPEVVDRLQRILQEARDIRRVIQQIGQKMAPAEALPAGCTEQLHHKLRGKRILVVDSDLQVLNDAHMLLERFGCIVEAAHSGDEAGSMYRNSRLDAAYDVVISAVNLPDYSGYQLMLRLLQITERVPMALMTGFGYDPGHSIVKARQAGLHPKALLYKPFKLAQLLGVVEIVLDGPQPTRDPL</sequence>
<dbReference type="InterPro" id="IPR029016">
    <property type="entry name" value="GAF-like_dom_sf"/>
</dbReference>
<dbReference type="PANTHER" id="PTHR44591:SF3">
    <property type="entry name" value="RESPONSE REGULATORY DOMAIN-CONTAINING PROTEIN"/>
    <property type="match status" value="1"/>
</dbReference>
<feature type="region of interest" description="Disordered" evidence="5">
    <location>
        <begin position="1"/>
        <end position="23"/>
    </location>
</feature>
<dbReference type="SMART" id="SM00448">
    <property type="entry name" value="REC"/>
    <property type="match status" value="1"/>
</dbReference>
<dbReference type="RefSeq" id="WP_145077424.1">
    <property type="nucleotide sequence ID" value="NZ_CP036298.1"/>
</dbReference>
<protein>
    <submittedName>
        <fullName evidence="7">Response regulator FixJ</fullName>
    </submittedName>
</protein>
<gene>
    <name evidence="7" type="ORF">Q31a_23590</name>
</gene>
<dbReference type="OrthoDB" id="227620at2"/>
<evidence type="ECO:0000259" key="6">
    <source>
        <dbReference type="PROSITE" id="PS50110"/>
    </source>
</evidence>
<keyword evidence="1" id="KW-0597">Phosphoprotein</keyword>
<evidence type="ECO:0000256" key="5">
    <source>
        <dbReference type="SAM" id="MobiDB-lite"/>
    </source>
</evidence>
<feature type="domain" description="Response regulatory" evidence="6">
    <location>
        <begin position="446"/>
        <end position="568"/>
    </location>
</feature>
<dbReference type="Pfam" id="PF00072">
    <property type="entry name" value="Response_reg"/>
    <property type="match status" value="1"/>
</dbReference>
<evidence type="ECO:0000256" key="2">
    <source>
        <dbReference type="ARBA" id="ARBA00022679"/>
    </source>
</evidence>
<dbReference type="AlphaFoldDB" id="A0A518G624"/>
<evidence type="ECO:0000256" key="3">
    <source>
        <dbReference type="ARBA" id="ARBA00022777"/>
    </source>
</evidence>
<dbReference type="Pfam" id="PF08448">
    <property type="entry name" value="PAS_4"/>
    <property type="match status" value="1"/>
</dbReference>
<dbReference type="Pfam" id="PF13185">
    <property type="entry name" value="GAF_2"/>
    <property type="match status" value="1"/>
</dbReference>
<dbReference type="GO" id="GO:0016301">
    <property type="term" value="F:kinase activity"/>
    <property type="evidence" value="ECO:0007669"/>
    <property type="project" value="UniProtKB-KW"/>
</dbReference>
<dbReference type="Gene3D" id="3.40.50.2300">
    <property type="match status" value="1"/>
</dbReference>
<dbReference type="InterPro" id="IPR011006">
    <property type="entry name" value="CheY-like_superfamily"/>
</dbReference>
<dbReference type="InterPro" id="IPR035965">
    <property type="entry name" value="PAS-like_dom_sf"/>
</dbReference>
<dbReference type="GO" id="GO:0000160">
    <property type="term" value="P:phosphorelay signal transduction system"/>
    <property type="evidence" value="ECO:0007669"/>
    <property type="project" value="InterPro"/>
</dbReference>
<reference evidence="7 8" key="1">
    <citation type="submission" date="2019-02" db="EMBL/GenBank/DDBJ databases">
        <title>Deep-cultivation of Planctomycetes and their phenomic and genomic characterization uncovers novel biology.</title>
        <authorList>
            <person name="Wiegand S."/>
            <person name="Jogler M."/>
            <person name="Boedeker C."/>
            <person name="Pinto D."/>
            <person name="Vollmers J."/>
            <person name="Rivas-Marin E."/>
            <person name="Kohn T."/>
            <person name="Peeters S.H."/>
            <person name="Heuer A."/>
            <person name="Rast P."/>
            <person name="Oberbeckmann S."/>
            <person name="Bunk B."/>
            <person name="Jeske O."/>
            <person name="Meyerdierks A."/>
            <person name="Storesund J.E."/>
            <person name="Kallscheuer N."/>
            <person name="Luecker S."/>
            <person name="Lage O.M."/>
            <person name="Pohl T."/>
            <person name="Merkel B.J."/>
            <person name="Hornburger P."/>
            <person name="Mueller R.-W."/>
            <person name="Bruemmer F."/>
            <person name="Labrenz M."/>
            <person name="Spormann A.M."/>
            <person name="Op den Camp H."/>
            <person name="Overmann J."/>
            <person name="Amann R."/>
            <person name="Jetten M.S.M."/>
            <person name="Mascher T."/>
            <person name="Medema M.H."/>
            <person name="Devos D.P."/>
            <person name="Kaster A.-K."/>
            <person name="Ovreas L."/>
            <person name="Rohde M."/>
            <person name="Galperin M.Y."/>
            <person name="Jogler C."/>
        </authorList>
    </citation>
    <scope>NUCLEOTIDE SEQUENCE [LARGE SCALE GENOMIC DNA]</scope>
    <source>
        <strain evidence="7 8">Q31a</strain>
    </source>
</reference>
<proteinExistence type="predicted"/>
<dbReference type="InterPro" id="IPR013656">
    <property type="entry name" value="PAS_4"/>
</dbReference>
<dbReference type="SMART" id="SM00065">
    <property type="entry name" value="GAF"/>
    <property type="match status" value="1"/>
</dbReference>
<dbReference type="InterPro" id="IPR003018">
    <property type="entry name" value="GAF"/>
</dbReference>
<keyword evidence="3" id="KW-0418">Kinase</keyword>
<dbReference type="Gene3D" id="3.30.450.20">
    <property type="entry name" value="PAS domain"/>
    <property type="match status" value="1"/>
</dbReference>
<dbReference type="Gene3D" id="3.30.450.40">
    <property type="match status" value="1"/>
</dbReference>